<dbReference type="GO" id="GO:0016020">
    <property type="term" value="C:membrane"/>
    <property type="evidence" value="ECO:0007669"/>
    <property type="project" value="UniProtKB-SubCell"/>
</dbReference>
<feature type="domain" description="Amino acid transporter transmembrane" evidence="7">
    <location>
        <begin position="34"/>
        <end position="424"/>
    </location>
</feature>
<evidence type="ECO:0000259" key="7">
    <source>
        <dbReference type="Pfam" id="PF01490"/>
    </source>
</evidence>
<gene>
    <name evidence="8" type="ORF">CC85DRAFT_329159</name>
</gene>
<dbReference type="OrthoDB" id="40134at2759"/>
<keyword evidence="3 6" id="KW-0812">Transmembrane</keyword>
<sequence length="448" mass="47653">MNDTDNEKGPAVYVEGVTSDAVFGDQGDGDVQAKAAVVLLKCQIALGVLAMPTALSAVGGVPGTLVILGIGLLTTWSDYTVGLFKRAHPEVYSLSDVGFVLAGKVGREIATFMYAAFMIAIVGAGLIPIAIAFNAVTAHATCTVAWVVLGAVVCFAVASIQTLNRISLVSWVGFISIMGAIVTLTVAVGVQDRPADAPLTGPWDKKISAFKDATFFDGIAAISTAIFGYCGTPMFFSVISEMRDPRQFNRSLFTCQSIVISTYITIGVVVYYFCGQYLASPALGSAGLFLKKVTYGIALPGLFASVILYAHLGAKLIFVRILRGSHHLTHHTRIHWATWLGCTGFVTTVGFILAMSIPFFGSLVVLLGALFGTFMCMQINGAMWLHDNWARRKTNPSVGYWLLVALNVFLIVFGTFVQISGTVAGVKSIIDSYRVGAVSTPFSCADNS</sequence>
<feature type="transmembrane region" description="Helical" evidence="6">
    <location>
        <begin position="218"/>
        <end position="239"/>
    </location>
</feature>
<feature type="transmembrane region" description="Helical" evidence="6">
    <location>
        <begin position="169"/>
        <end position="190"/>
    </location>
</feature>
<evidence type="ECO:0000256" key="1">
    <source>
        <dbReference type="ARBA" id="ARBA00004141"/>
    </source>
</evidence>
<evidence type="ECO:0000256" key="6">
    <source>
        <dbReference type="SAM" id="Phobius"/>
    </source>
</evidence>
<dbReference type="PANTHER" id="PTHR22950">
    <property type="entry name" value="AMINO ACID TRANSPORTER"/>
    <property type="match status" value="1"/>
</dbReference>
<evidence type="ECO:0000256" key="3">
    <source>
        <dbReference type="ARBA" id="ARBA00022692"/>
    </source>
</evidence>
<comment type="similarity">
    <text evidence="2">Belongs to the amino acid/polyamine transporter 2 family.</text>
</comment>
<organism evidence="8 9">
    <name type="scientific">Cutaneotrichosporon oleaginosum</name>
    <dbReference type="NCBI Taxonomy" id="879819"/>
    <lineage>
        <taxon>Eukaryota</taxon>
        <taxon>Fungi</taxon>
        <taxon>Dikarya</taxon>
        <taxon>Basidiomycota</taxon>
        <taxon>Agaricomycotina</taxon>
        <taxon>Tremellomycetes</taxon>
        <taxon>Trichosporonales</taxon>
        <taxon>Trichosporonaceae</taxon>
        <taxon>Cutaneotrichosporon</taxon>
    </lineage>
</organism>
<evidence type="ECO:0000313" key="9">
    <source>
        <dbReference type="Proteomes" id="UP000053611"/>
    </source>
</evidence>
<feature type="transmembrane region" description="Helical" evidence="6">
    <location>
        <begin position="398"/>
        <end position="419"/>
    </location>
</feature>
<dbReference type="AlphaFoldDB" id="A0A0J0XJM1"/>
<feature type="transmembrane region" description="Helical" evidence="6">
    <location>
        <begin position="251"/>
        <end position="273"/>
    </location>
</feature>
<evidence type="ECO:0000256" key="2">
    <source>
        <dbReference type="ARBA" id="ARBA00008066"/>
    </source>
</evidence>
<feature type="transmembrane region" description="Helical" evidence="6">
    <location>
        <begin position="293"/>
        <end position="314"/>
    </location>
</feature>
<evidence type="ECO:0000313" key="8">
    <source>
        <dbReference type="EMBL" id="KLT41283.1"/>
    </source>
</evidence>
<evidence type="ECO:0000256" key="5">
    <source>
        <dbReference type="ARBA" id="ARBA00023136"/>
    </source>
</evidence>
<protein>
    <submittedName>
        <fullName evidence="8">Putative neutral amino acid transporter</fullName>
    </submittedName>
</protein>
<feature type="transmembrane region" description="Helical" evidence="6">
    <location>
        <begin position="112"/>
        <end position="132"/>
    </location>
</feature>
<reference evidence="8 9" key="1">
    <citation type="submission" date="2015-03" db="EMBL/GenBank/DDBJ databases">
        <title>Genomics and transcriptomics of the oil-accumulating basidiomycete yeast T. oleaginosus allow insights into substrate utilization and the diverse evolutionary trajectories of mating systems in fungi.</title>
        <authorList>
            <consortium name="DOE Joint Genome Institute"/>
            <person name="Kourist R."/>
            <person name="Kracht O."/>
            <person name="Bracharz F."/>
            <person name="Lipzen A."/>
            <person name="Nolan M."/>
            <person name="Ohm R."/>
            <person name="Grigoriev I."/>
            <person name="Sun S."/>
            <person name="Heitman J."/>
            <person name="Bruck T."/>
            <person name="Nowrousian M."/>
        </authorList>
    </citation>
    <scope>NUCLEOTIDE SEQUENCE [LARGE SCALE GENOMIC DNA]</scope>
    <source>
        <strain evidence="8 9">IBC0246</strain>
    </source>
</reference>
<keyword evidence="4 6" id="KW-1133">Transmembrane helix</keyword>
<dbReference type="STRING" id="879819.A0A0J0XJM1"/>
<dbReference type="FunFam" id="1.20.1740.10:FF:000039">
    <property type="entry name" value="Neutral amino acid transporter (Eurofung)"/>
    <property type="match status" value="1"/>
</dbReference>
<name>A0A0J0XJM1_9TREE</name>
<keyword evidence="9" id="KW-1185">Reference proteome</keyword>
<dbReference type="Proteomes" id="UP000053611">
    <property type="component" value="Unassembled WGS sequence"/>
</dbReference>
<accession>A0A0J0XJM1</accession>
<dbReference type="Pfam" id="PF01490">
    <property type="entry name" value="Aa_trans"/>
    <property type="match status" value="1"/>
</dbReference>
<feature type="transmembrane region" description="Helical" evidence="6">
    <location>
        <begin position="54"/>
        <end position="76"/>
    </location>
</feature>
<evidence type="ECO:0000256" key="4">
    <source>
        <dbReference type="ARBA" id="ARBA00022989"/>
    </source>
</evidence>
<dbReference type="EMBL" id="KQ087220">
    <property type="protein sequence ID" value="KLT41283.1"/>
    <property type="molecule type" value="Genomic_DNA"/>
</dbReference>
<proteinExistence type="inferred from homology"/>
<feature type="transmembrane region" description="Helical" evidence="6">
    <location>
        <begin position="363"/>
        <end position="386"/>
    </location>
</feature>
<dbReference type="InterPro" id="IPR013057">
    <property type="entry name" value="AA_transpt_TM"/>
</dbReference>
<dbReference type="PANTHER" id="PTHR22950:SF479">
    <property type="entry name" value="AMINO ACID TRANSPORTER (EUROFUNG)-RELATED"/>
    <property type="match status" value="1"/>
</dbReference>
<comment type="subcellular location">
    <subcellularLocation>
        <location evidence="1">Membrane</location>
        <topology evidence="1">Multi-pass membrane protein</topology>
    </subcellularLocation>
</comment>
<feature type="transmembrane region" description="Helical" evidence="6">
    <location>
        <begin position="334"/>
        <end position="357"/>
    </location>
</feature>
<dbReference type="GO" id="GO:0015179">
    <property type="term" value="F:L-amino acid transmembrane transporter activity"/>
    <property type="evidence" value="ECO:0007669"/>
    <property type="project" value="TreeGrafter"/>
</dbReference>
<feature type="transmembrane region" description="Helical" evidence="6">
    <location>
        <begin position="138"/>
        <end position="157"/>
    </location>
</feature>
<keyword evidence="5 6" id="KW-0472">Membrane</keyword>